<dbReference type="KEGG" id="mci:Mesci_6337"/>
<dbReference type="OrthoDB" id="9781621at2"/>
<evidence type="ECO:0000313" key="9">
    <source>
        <dbReference type="Proteomes" id="UP000007471"/>
    </source>
</evidence>
<accession>E8TPT4</accession>
<dbReference type="EMBL" id="CP002448">
    <property type="protein sequence ID" value="ADV15319.1"/>
    <property type="molecule type" value="Genomic_DNA"/>
</dbReference>
<evidence type="ECO:0000256" key="4">
    <source>
        <dbReference type="ARBA" id="ARBA00022827"/>
    </source>
</evidence>
<protein>
    <submittedName>
        <fullName evidence="8">FAD-dependent pyridine nucleotide-disulfide oxidoreductase</fullName>
    </submittedName>
</protein>
<keyword evidence="5" id="KW-0560">Oxidoreductase</keyword>
<keyword evidence="3" id="KW-0285">Flavoprotein</keyword>
<comment type="cofactor">
    <cofactor evidence="1">
        <name>FAD</name>
        <dbReference type="ChEBI" id="CHEBI:57692"/>
    </cofactor>
</comment>
<dbReference type="PRINTS" id="PR00411">
    <property type="entry name" value="PNDRDTASEI"/>
</dbReference>
<evidence type="ECO:0000256" key="2">
    <source>
        <dbReference type="ARBA" id="ARBA00005272"/>
    </source>
</evidence>
<dbReference type="GO" id="GO:0019646">
    <property type="term" value="P:aerobic electron transport chain"/>
    <property type="evidence" value="ECO:0007669"/>
    <property type="project" value="TreeGrafter"/>
</dbReference>
<dbReference type="PRINTS" id="PR00368">
    <property type="entry name" value="FADPNR"/>
</dbReference>
<keyword evidence="8" id="KW-0614">Plasmid</keyword>
<dbReference type="SUPFAM" id="SSF51905">
    <property type="entry name" value="FAD/NAD(P)-binding domain"/>
    <property type="match status" value="2"/>
</dbReference>
<dbReference type="PATRIC" id="fig|765698.3.peg.269"/>
<sequence>MQRAIQRNIEGSHSRSMIPRIVVVGGGFAGLEVAKALGGAEIGVTIIDRHNHHLFQPLLYQVATAALSAPDIAEPIRKILGRYPSVQVLFGNVAKIDTEARILVLADGTTVPYDLLVLATGSQPFYFSQESWARVCPGLKSIEDARTIRSRLLLSFEHAERTTDPVEQSRLMTIAIIGGGPTGVELAGSIAELSRHTLARDFRNIRPEKTKIILVEAGNRLLAGFAPELSEYARLRLESLGVDVALDSRVEAIEAQKITVGGKVIPVALTLWAAGVAASPLAAQLGVGLDRGGRVKVGSDLQVMGRSDIFALGDVALFLDENGQPLPGLAQVAKQQGEHLGKALARRTDTGEDLPAFVFRNRGNTAIVGRHAAVFESGRLKLKGWFAWSAWAIIHVYLLVGFQHRVQVSIQWLWRYLTYERGARLIAEERAEPGPPPSPAAEQPAPREALPPDADALPGIARAR</sequence>
<dbReference type="Proteomes" id="UP000007471">
    <property type="component" value="Plasmid pMESCI01"/>
</dbReference>
<dbReference type="Pfam" id="PF07992">
    <property type="entry name" value="Pyr_redox_2"/>
    <property type="match status" value="1"/>
</dbReference>
<evidence type="ECO:0000256" key="6">
    <source>
        <dbReference type="SAM" id="MobiDB-lite"/>
    </source>
</evidence>
<feature type="region of interest" description="Disordered" evidence="6">
    <location>
        <begin position="428"/>
        <end position="464"/>
    </location>
</feature>
<evidence type="ECO:0000313" key="8">
    <source>
        <dbReference type="EMBL" id="ADV15319.1"/>
    </source>
</evidence>
<evidence type="ECO:0000259" key="7">
    <source>
        <dbReference type="Pfam" id="PF07992"/>
    </source>
</evidence>
<reference evidence="9" key="1">
    <citation type="submission" date="2011-01" db="EMBL/GenBank/DDBJ databases">
        <title>Complete sequence of plasmid of Mesorhizobium ciceri bv. biserrulae WSM1271.</title>
        <authorList>
            <person name="Lucas S."/>
            <person name="Copeland A."/>
            <person name="Lapidus A."/>
            <person name="Cheng J.-F."/>
            <person name="Goodwin L."/>
            <person name="Pitluck S."/>
            <person name="Teshima H."/>
            <person name="Detter J.C."/>
            <person name="Han C."/>
            <person name="Tapia R."/>
            <person name="Land M."/>
            <person name="Hauser L."/>
            <person name="Kyrpides N."/>
            <person name="Ivanova N."/>
            <person name="Nandasena K."/>
            <person name="Reeve W.G."/>
            <person name="Howieson J.G."/>
            <person name="O'Hara G."/>
            <person name="Tiwari R.P."/>
            <person name="Woyke T."/>
        </authorList>
    </citation>
    <scope>NUCLEOTIDE SEQUENCE [LARGE SCALE GENOMIC DNA]</scope>
    <source>
        <strain evidence="9">HAMBI 2942 / LMG 23838 / WSM1271</strain>
        <plasmid evidence="9">Plasmid pMESCI01</plasmid>
    </source>
</reference>
<evidence type="ECO:0000256" key="1">
    <source>
        <dbReference type="ARBA" id="ARBA00001974"/>
    </source>
</evidence>
<comment type="similarity">
    <text evidence="2">Belongs to the NADH dehydrogenase family.</text>
</comment>
<dbReference type="InterPro" id="IPR036188">
    <property type="entry name" value="FAD/NAD-bd_sf"/>
</dbReference>
<organism evidence="8 9">
    <name type="scientific">Mesorhizobium ciceri biovar biserrulae (strain HAMBI 2942 / LMG 23838 / WSM1271)</name>
    <dbReference type="NCBI Taxonomy" id="765698"/>
    <lineage>
        <taxon>Bacteria</taxon>
        <taxon>Pseudomonadati</taxon>
        <taxon>Pseudomonadota</taxon>
        <taxon>Alphaproteobacteria</taxon>
        <taxon>Hyphomicrobiales</taxon>
        <taxon>Phyllobacteriaceae</taxon>
        <taxon>Mesorhizobium</taxon>
    </lineage>
</organism>
<dbReference type="Gene3D" id="3.50.50.100">
    <property type="match status" value="1"/>
</dbReference>
<dbReference type="AlphaFoldDB" id="E8TPT4"/>
<dbReference type="PANTHER" id="PTHR42913:SF3">
    <property type="entry name" value="64 KDA MITOCHONDRIAL NADH DEHYDROGENASE (EUROFUNG)"/>
    <property type="match status" value="1"/>
</dbReference>
<dbReference type="InterPro" id="IPR051169">
    <property type="entry name" value="NADH-Q_oxidoreductase"/>
</dbReference>
<name>E8TPT4_MESCW</name>
<feature type="compositionally biased region" description="Low complexity" evidence="6">
    <location>
        <begin position="440"/>
        <end position="452"/>
    </location>
</feature>
<dbReference type="GO" id="GO:0003955">
    <property type="term" value="F:NAD(P)H dehydrogenase (quinone) activity"/>
    <property type="evidence" value="ECO:0007669"/>
    <property type="project" value="TreeGrafter"/>
</dbReference>
<proteinExistence type="inferred from homology"/>
<feature type="domain" description="FAD/NAD(P)-binding" evidence="7">
    <location>
        <begin position="20"/>
        <end position="337"/>
    </location>
</feature>
<dbReference type="InterPro" id="IPR023753">
    <property type="entry name" value="FAD/NAD-binding_dom"/>
</dbReference>
<keyword evidence="4" id="KW-0274">FAD</keyword>
<dbReference type="PANTHER" id="PTHR42913">
    <property type="entry name" value="APOPTOSIS-INDUCING FACTOR 1"/>
    <property type="match status" value="1"/>
</dbReference>
<gene>
    <name evidence="8" type="ordered locus">Mesci_6337</name>
</gene>
<dbReference type="eggNOG" id="COG1252">
    <property type="taxonomic scope" value="Bacteria"/>
</dbReference>
<evidence type="ECO:0000256" key="5">
    <source>
        <dbReference type="ARBA" id="ARBA00023002"/>
    </source>
</evidence>
<geneLocation type="plasmid" evidence="8 9">
    <name>pMESCI01</name>
</geneLocation>
<dbReference type="HOGENOM" id="CLU_021377_7_1_5"/>
<evidence type="ECO:0000256" key="3">
    <source>
        <dbReference type="ARBA" id="ARBA00022630"/>
    </source>
</evidence>